<organism evidence="1 2">
    <name type="scientific">Cetraspora pellucida</name>
    <dbReference type="NCBI Taxonomy" id="1433469"/>
    <lineage>
        <taxon>Eukaryota</taxon>
        <taxon>Fungi</taxon>
        <taxon>Fungi incertae sedis</taxon>
        <taxon>Mucoromycota</taxon>
        <taxon>Glomeromycotina</taxon>
        <taxon>Glomeromycetes</taxon>
        <taxon>Diversisporales</taxon>
        <taxon>Gigasporaceae</taxon>
        <taxon>Cetraspora</taxon>
    </lineage>
</organism>
<dbReference type="Proteomes" id="UP000789759">
    <property type="component" value="Unassembled WGS sequence"/>
</dbReference>
<sequence>MSLHTLLSFSAQALQVQSLWGGLSLRDTEPNGHVFAKLWSFFPFSQTLHESLGPSIERLFSPP</sequence>
<accession>A0A9N9HQX8</accession>
<name>A0A9N9HQX8_9GLOM</name>
<proteinExistence type="predicted"/>
<keyword evidence="2" id="KW-1185">Reference proteome</keyword>
<reference evidence="1" key="1">
    <citation type="submission" date="2021-06" db="EMBL/GenBank/DDBJ databases">
        <authorList>
            <person name="Kallberg Y."/>
            <person name="Tangrot J."/>
            <person name="Rosling A."/>
        </authorList>
    </citation>
    <scope>NUCLEOTIDE SEQUENCE</scope>
    <source>
        <strain evidence="1">FL966</strain>
    </source>
</reference>
<evidence type="ECO:0000313" key="2">
    <source>
        <dbReference type="Proteomes" id="UP000789759"/>
    </source>
</evidence>
<gene>
    <name evidence="1" type="ORF">CPELLU_LOCUS11832</name>
</gene>
<dbReference type="AlphaFoldDB" id="A0A9N9HQX8"/>
<protein>
    <submittedName>
        <fullName evidence="1">13035_t:CDS:1</fullName>
    </submittedName>
</protein>
<comment type="caution">
    <text evidence="1">The sequence shown here is derived from an EMBL/GenBank/DDBJ whole genome shotgun (WGS) entry which is preliminary data.</text>
</comment>
<evidence type="ECO:0000313" key="1">
    <source>
        <dbReference type="EMBL" id="CAG8701079.1"/>
    </source>
</evidence>
<dbReference type="EMBL" id="CAJVQA010010804">
    <property type="protein sequence ID" value="CAG8701079.1"/>
    <property type="molecule type" value="Genomic_DNA"/>
</dbReference>